<proteinExistence type="predicted"/>
<keyword evidence="2" id="KW-0274">FAD</keyword>
<keyword evidence="7" id="KW-1185">Reference proteome</keyword>
<evidence type="ECO:0000313" key="6">
    <source>
        <dbReference type="EMBL" id="QSE95817.1"/>
    </source>
</evidence>
<dbReference type="Gene3D" id="3.30.9.10">
    <property type="entry name" value="D-Amino Acid Oxidase, subunit A, domain 2"/>
    <property type="match status" value="1"/>
</dbReference>
<evidence type="ECO:0000313" key="7">
    <source>
        <dbReference type="Proteomes" id="UP000662986"/>
    </source>
</evidence>
<dbReference type="EMBL" id="CP070616">
    <property type="protein sequence ID" value="QSE87854.1"/>
    <property type="molecule type" value="Genomic_DNA"/>
</dbReference>
<name>A0A974WC69_9NOCA</name>
<dbReference type="InterPro" id="IPR002938">
    <property type="entry name" value="FAD-bd"/>
</dbReference>
<dbReference type="PRINTS" id="PR00420">
    <property type="entry name" value="RNGMNOXGNASE"/>
</dbReference>
<dbReference type="SUPFAM" id="SSF51905">
    <property type="entry name" value="FAD/NAD(P)-binding domain"/>
    <property type="match status" value="1"/>
</dbReference>
<protein>
    <submittedName>
        <fullName evidence="5">FAD-dependent monooxygenase</fullName>
    </submittedName>
</protein>
<dbReference type="Proteomes" id="UP000662986">
    <property type="component" value="Chromosome"/>
</dbReference>
<keyword evidence="5" id="KW-0560">Oxidoreductase</keyword>
<dbReference type="PANTHER" id="PTHR43004">
    <property type="entry name" value="TRK SYSTEM POTASSIUM UPTAKE PROTEIN"/>
    <property type="match status" value="1"/>
</dbReference>
<keyword evidence="1" id="KW-0285">Flavoprotein</keyword>
<gene>
    <name evidence="4" type="ORF">JWS13_03800</name>
    <name evidence="5" type="ORF">JWS13_05395</name>
    <name evidence="6" type="ORF">JWS13_45120</name>
</gene>
<geneLocation type="plasmid" evidence="4 7">
    <name>unnamed3</name>
</geneLocation>
<keyword evidence="4" id="KW-0614">Plasmid</keyword>
<dbReference type="GO" id="GO:0004497">
    <property type="term" value="F:monooxygenase activity"/>
    <property type="evidence" value="ECO:0007669"/>
    <property type="project" value="UniProtKB-KW"/>
</dbReference>
<accession>A0A974WC69</accession>
<dbReference type="InterPro" id="IPR036188">
    <property type="entry name" value="FAD/NAD-bd_sf"/>
</dbReference>
<dbReference type="Pfam" id="PF01494">
    <property type="entry name" value="FAD_binding_3"/>
    <property type="match status" value="1"/>
</dbReference>
<dbReference type="Pfam" id="PF21274">
    <property type="entry name" value="Rng_hyd_C"/>
    <property type="match status" value="1"/>
</dbReference>
<dbReference type="EMBL" id="CP070619">
    <property type="protein sequence ID" value="QSE95817.1"/>
    <property type="molecule type" value="Genomic_DNA"/>
</dbReference>
<dbReference type="Gene3D" id="3.50.50.60">
    <property type="entry name" value="FAD/NAD(P)-binding domain"/>
    <property type="match status" value="1"/>
</dbReference>
<dbReference type="Proteomes" id="UP000662986">
    <property type="component" value="Plasmid unnamed3"/>
</dbReference>
<dbReference type="InterPro" id="IPR050641">
    <property type="entry name" value="RIFMO-like"/>
</dbReference>
<evidence type="ECO:0000259" key="3">
    <source>
        <dbReference type="Pfam" id="PF01494"/>
    </source>
</evidence>
<sequence length="572" mass="63043">MLIVGAGPAGLTAALALAKFGIEHVLVEKYPGTAHSPRAHIVNPRTVEIMRHLGVQEEIEAVSSPHERLRHHVWYTTLNQPEIARKEAWGTSPHRKADYLAASPCPSINCPQTRFEPVLVEALRDAGSDVQFQRELLSMEREGDHWVSTILNREDGTTLTVRSRYVIGADGARTKVLGFAGLDIEGPSGLFHAANIWFKADLSRYLAHRPGVLTWNMHPGPQPPLALGTFICMNPFDEFVLNRFYDPEVEDLSEMTEEQAIGHIERAVGEPVDDIEILGISGWKVNAQVAPEYARDGVFCMGDAVHRHPPTNGLGLNMSVADAYNLAWKLALVLRDEAGAELLDTYNSERQPIGATGVDRAIKSLHQATAIQEAVGLHEGLSEEEGWEALASLEDPGPLGDERRAALRAALDKNENRFNALGLEVGYHYDEGALVHDETPYPPFEGDPVLDFQTTTRPGARVPHARLIRNGEQISTLDLVDGLEFALLVGLDAEHWFEAAEKVSAELGVQVVAHRIGGDILDPYWEWSDAREVGHAGAVLVRPDRHVTWRSVDRPTDAAAELSRVMRTVLHL</sequence>
<evidence type="ECO:0000313" key="5">
    <source>
        <dbReference type="EMBL" id="QSE95279.1"/>
    </source>
</evidence>
<evidence type="ECO:0000256" key="1">
    <source>
        <dbReference type="ARBA" id="ARBA00022630"/>
    </source>
</evidence>
<reference evidence="5 7" key="1">
    <citation type="journal article" date="2021" name="Microbiol. Resour. Announc.">
        <title>Complete Genome Sequences of Two Rhodococcus sp. Strains with Large and Linear Chromosomes, Isolated from Apple Rhizosphere.</title>
        <authorList>
            <person name="Benning S."/>
            <person name="Brugnone N."/>
            <person name="Siani R."/>
            <person name="Kublik S."/>
            <person name="Schloter M."/>
            <person name="Rad V."/>
        </authorList>
    </citation>
    <scope>NUCLEOTIDE SEQUENCE [LARGE SCALE GENOMIC DNA]</scope>
    <source>
        <strain evidence="5 7">R79</strain>
        <plasmid evidence="4 7">unnamed3</plasmid>
    </source>
</reference>
<dbReference type="EMBL" id="CP070619">
    <property type="protein sequence ID" value="QSE95279.1"/>
    <property type="molecule type" value="Genomic_DNA"/>
</dbReference>
<keyword evidence="5" id="KW-0503">Monooxygenase</keyword>
<dbReference type="Gene3D" id="3.40.30.120">
    <property type="match status" value="1"/>
</dbReference>
<evidence type="ECO:0000256" key="2">
    <source>
        <dbReference type="ARBA" id="ARBA00022827"/>
    </source>
</evidence>
<reference evidence="5 7" key="2">
    <citation type="journal article" date="2022" name="Arch. Microbiol.">
        <title>Rhodococcus pseudokoreensis sp. nov. isolated from the rhizosphere of young M26 apple rootstocks.</title>
        <authorList>
            <person name="Kampfer P."/>
            <person name="Glaeser S.P."/>
            <person name="Blom J."/>
            <person name="Wolf J."/>
            <person name="Benning S."/>
            <person name="Schloter M."/>
            <person name="Neumann-Schaal M."/>
        </authorList>
    </citation>
    <scope>NUCLEOTIDE SEQUENCE [LARGE SCALE GENOMIC DNA]</scope>
    <source>
        <strain evidence="5 7">R79</strain>
        <plasmid evidence="4 7">unnamed3</plasmid>
    </source>
</reference>
<feature type="domain" description="FAD-binding" evidence="3">
    <location>
        <begin position="2"/>
        <end position="360"/>
    </location>
</feature>
<organism evidence="5 7">
    <name type="scientific">Rhodococcus pseudokoreensis</name>
    <dbReference type="NCBI Taxonomy" id="2811421"/>
    <lineage>
        <taxon>Bacteria</taxon>
        <taxon>Bacillati</taxon>
        <taxon>Actinomycetota</taxon>
        <taxon>Actinomycetes</taxon>
        <taxon>Mycobacteriales</taxon>
        <taxon>Nocardiaceae</taxon>
        <taxon>Rhodococcus</taxon>
    </lineage>
</organism>
<dbReference type="PANTHER" id="PTHR43004:SF8">
    <property type="entry name" value="FAD-BINDING DOMAIN-CONTAINING PROTEIN-RELATED"/>
    <property type="match status" value="1"/>
</dbReference>
<evidence type="ECO:0000313" key="4">
    <source>
        <dbReference type="EMBL" id="QSE87854.1"/>
    </source>
</evidence>